<protein>
    <recommendedName>
        <fullName evidence="5">tRNA (cytosine(38)-C(5))-methyltransferase</fullName>
        <ecNumber evidence="4">2.1.1.204</ecNumber>
    </recommendedName>
    <alternativeName>
        <fullName evidence="6">DNA (cytosine-5)-methyltransferase-like protein 2</fullName>
    </alternativeName>
</protein>
<evidence type="ECO:0000256" key="2">
    <source>
        <dbReference type="ARBA" id="ARBA00022679"/>
    </source>
</evidence>
<dbReference type="InterPro" id="IPR050750">
    <property type="entry name" value="C5-MTase"/>
</dbReference>
<organism evidence="8 9">
    <name type="scientific">Meripilus lineatus</name>
    <dbReference type="NCBI Taxonomy" id="2056292"/>
    <lineage>
        <taxon>Eukaryota</taxon>
        <taxon>Fungi</taxon>
        <taxon>Dikarya</taxon>
        <taxon>Basidiomycota</taxon>
        <taxon>Agaricomycotina</taxon>
        <taxon>Agaricomycetes</taxon>
        <taxon>Polyporales</taxon>
        <taxon>Meripilaceae</taxon>
        <taxon>Meripilus</taxon>
    </lineage>
</organism>
<evidence type="ECO:0000256" key="1">
    <source>
        <dbReference type="ARBA" id="ARBA00022603"/>
    </source>
</evidence>
<dbReference type="InterPro" id="IPR031303">
    <property type="entry name" value="C5_meth_CS"/>
</dbReference>
<evidence type="ECO:0000313" key="8">
    <source>
        <dbReference type="EMBL" id="KAJ3476582.1"/>
    </source>
</evidence>
<keyword evidence="3 7" id="KW-0949">S-adenosyl-L-methionine</keyword>
<reference evidence="8" key="1">
    <citation type="submission" date="2022-07" db="EMBL/GenBank/DDBJ databases">
        <title>Genome Sequence of Physisporinus lineatus.</title>
        <authorList>
            <person name="Buettner E."/>
        </authorList>
    </citation>
    <scope>NUCLEOTIDE SEQUENCE</scope>
    <source>
        <strain evidence="8">VT162</strain>
    </source>
</reference>
<dbReference type="Gene3D" id="3.40.50.150">
    <property type="entry name" value="Vaccinia Virus protein VP39"/>
    <property type="match status" value="1"/>
</dbReference>
<dbReference type="GO" id="GO:0008168">
    <property type="term" value="F:methyltransferase activity"/>
    <property type="evidence" value="ECO:0007669"/>
    <property type="project" value="UniProtKB-KW"/>
</dbReference>
<comment type="caution">
    <text evidence="8">The sequence shown here is derived from an EMBL/GenBank/DDBJ whole genome shotgun (WGS) entry which is preliminary data.</text>
</comment>
<evidence type="ECO:0000256" key="6">
    <source>
        <dbReference type="ARBA" id="ARBA00042810"/>
    </source>
</evidence>
<dbReference type="InterPro" id="IPR001525">
    <property type="entry name" value="C5_MeTfrase"/>
</dbReference>
<dbReference type="EC" id="2.1.1.204" evidence="4"/>
<evidence type="ECO:0000313" key="9">
    <source>
        <dbReference type="Proteomes" id="UP001212997"/>
    </source>
</evidence>
<dbReference type="PANTHER" id="PTHR46098:SF1">
    <property type="entry name" value="TRNA (CYTOSINE(38)-C(5))-METHYLTRANSFERASE"/>
    <property type="match status" value="1"/>
</dbReference>
<keyword evidence="2 7" id="KW-0808">Transferase</keyword>
<evidence type="ECO:0000256" key="5">
    <source>
        <dbReference type="ARBA" id="ARBA00039681"/>
    </source>
</evidence>
<keyword evidence="9" id="KW-1185">Reference proteome</keyword>
<dbReference type="EMBL" id="JANAWD010000691">
    <property type="protein sequence ID" value="KAJ3476582.1"/>
    <property type="molecule type" value="Genomic_DNA"/>
</dbReference>
<dbReference type="SUPFAM" id="SSF53335">
    <property type="entry name" value="S-adenosyl-L-methionine-dependent methyltransferases"/>
    <property type="match status" value="1"/>
</dbReference>
<dbReference type="AlphaFoldDB" id="A0AAD5USK3"/>
<dbReference type="InterPro" id="IPR029063">
    <property type="entry name" value="SAM-dependent_MTases_sf"/>
</dbReference>
<dbReference type="PROSITE" id="PS00095">
    <property type="entry name" value="C5_MTASE_2"/>
    <property type="match status" value="1"/>
</dbReference>
<dbReference type="PANTHER" id="PTHR46098">
    <property type="entry name" value="TRNA (CYTOSINE(38)-C(5))-METHYLTRANSFERASE"/>
    <property type="match status" value="1"/>
</dbReference>
<dbReference type="Proteomes" id="UP001212997">
    <property type="component" value="Unassembled WGS sequence"/>
</dbReference>
<proteinExistence type="inferred from homology"/>
<gene>
    <name evidence="8" type="ORF">NLI96_g11057</name>
</gene>
<comment type="similarity">
    <text evidence="7">Belongs to the class I-like SAM-binding methyltransferase superfamily. C5-methyltransferase family.</text>
</comment>
<sequence>MSVRAIEFYSGIGGLHLALSRSIVNGTVVRAYDWDPAACIAYESRFRHRLTQKVNISRLTAAQLAAYEADLWLLSPSCQPYTVLNPEAKGAADPRAKSFLHLVEEILPGLRATDAQPKYMLIENVAGFETSSTRQTLLQALERLDYTVIELLLTPLQFGVPNSRLRYYLLARSKSKPFSHTSSPSDVGRIWRHIPGCGEDWKDPRLQNDGEVNTAHDIAEPLSGYLESLSEEDFQKYRIPDRVLEKWGRNFDIVLPSSRRSCCFTRGWCFNPRITVIPSDPNAFYFTGYSHMAGKSGSILQLNEELDVRPPFYIRVLINSQRWPTQQTTRTFDQFFEAQAQGQADAVRILDPLRLRYFTPTELLRLFHFEPKEGVFLWPEIISLKSQYKLIGNSVNVRVVTELVNYLFQE</sequence>
<dbReference type="GO" id="GO:0032259">
    <property type="term" value="P:methylation"/>
    <property type="evidence" value="ECO:0007669"/>
    <property type="project" value="UniProtKB-KW"/>
</dbReference>
<evidence type="ECO:0000256" key="7">
    <source>
        <dbReference type="PROSITE-ProRule" id="PRU01016"/>
    </source>
</evidence>
<dbReference type="Gene3D" id="3.90.120.10">
    <property type="entry name" value="DNA Methylase, subunit A, domain 2"/>
    <property type="match status" value="2"/>
</dbReference>
<accession>A0AAD5USK3</accession>
<dbReference type="GO" id="GO:0005634">
    <property type="term" value="C:nucleus"/>
    <property type="evidence" value="ECO:0007669"/>
    <property type="project" value="TreeGrafter"/>
</dbReference>
<dbReference type="PROSITE" id="PS51679">
    <property type="entry name" value="SAM_MT_C5"/>
    <property type="match status" value="1"/>
</dbReference>
<keyword evidence="1 7" id="KW-0489">Methyltransferase</keyword>
<evidence type="ECO:0000256" key="4">
    <source>
        <dbReference type="ARBA" id="ARBA00039081"/>
    </source>
</evidence>
<dbReference type="PRINTS" id="PR00105">
    <property type="entry name" value="C5METTRFRASE"/>
</dbReference>
<dbReference type="Pfam" id="PF00145">
    <property type="entry name" value="DNA_methylase"/>
    <property type="match status" value="1"/>
</dbReference>
<feature type="active site" evidence="7">
    <location>
        <position position="78"/>
    </location>
</feature>
<evidence type="ECO:0000256" key="3">
    <source>
        <dbReference type="ARBA" id="ARBA00022691"/>
    </source>
</evidence>
<name>A0AAD5USK3_9APHY</name>